<dbReference type="Proteomes" id="UP000198942">
    <property type="component" value="Unassembled WGS sequence"/>
</dbReference>
<dbReference type="STRING" id="551995.SAMN05192574_104417"/>
<proteinExistence type="predicted"/>
<gene>
    <name evidence="1" type="ORF">SAMN05192574_104417</name>
</gene>
<keyword evidence="2" id="KW-1185">Reference proteome</keyword>
<dbReference type="EMBL" id="FOCL01000004">
    <property type="protein sequence ID" value="SEN86969.1"/>
    <property type="molecule type" value="Genomic_DNA"/>
</dbReference>
<accession>A0A1H8K1T4</accession>
<protein>
    <submittedName>
        <fullName evidence="1">Uncharacterized protein</fullName>
    </submittedName>
</protein>
<name>A0A1H8K1T4_9SPHI</name>
<sequence length="72" mass="8600">MTNYQLITNKKQNSKPIYYRNHDKIIHINVKIKSVNKCYFNNKIKSYVRKQIRICRTGYKEKASGDAEALYN</sequence>
<dbReference type="AlphaFoldDB" id="A0A1H8K1T4"/>
<organism evidence="1 2">
    <name type="scientific">Mucilaginibacter gossypiicola</name>
    <dbReference type="NCBI Taxonomy" id="551995"/>
    <lineage>
        <taxon>Bacteria</taxon>
        <taxon>Pseudomonadati</taxon>
        <taxon>Bacteroidota</taxon>
        <taxon>Sphingobacteriia</taxon>
        <taxon>Sphingobacteriales</taxon>
        <taxon>Sphingobacteriaceae</taxon>
        <taxon>Mucilaginibacter</taxon>
    </lineage>
</organism>
<evidence type="ECO:0000313" key="1">
    <source>
        <dbReference type="EMBL" id="SEN86969.1"/>
    </source>
</evidence>
<evidence type="ECO:0000313" key="2">
    <source>
        <dbReference type="Proteomes" id="UP000198942"/>
    </source>
</evidence>
<reference evidence="2" key="1">
    <citation type="submission" date="2016-10" db="EMBL/GenBank/DDBJ databases">
        <authorList>
            <person name="Varghese N."/>
            <person name="Submissions S."/>
        </authorList>
    </citation>
    <scope>NUCLEOTIDE SEQUENCE [LARGE SCALE GENOMIC DNA]</scope>
    <source>
        <strain evidence="2">Gh-48</strain>
    </source>
</reference>